<dbReference type="AlphaFoldDB" id="D9SW81"/>
<accession>D9SW81</accession>
<gene>
    <name evidence="1" type="ordered locus">Clocel_1474</name>
</gene>
<evidence type="ECO:0000313" key="2">
    <source>
        <dbReference type="Proteomes" id="UP000002730"/>
    </source>
</evidence>
<proteinExistence type="predicted"/>
<dbReference type="Proteomes" id="UP000002730">
    <property type="component" value="Chromosome"/>
</dbReference>
<organism evidence="1 2">
    <name type="scientific">Clostridium cellulovorans (strain ATCC 35296 / DSM 3052 / OCM 3 / 743B)</name>
    <dbReference type="NCBI Taxonomy" id="573061"/>
    <lineage>
        <taxon>Bacteria</taxon>
        <taxon>Bacillati</taxon>
        <taxon>Bacillota</taxon>
        <taxon>Clostridia</taxon>
        <taxon>Eubacteriales</taxon>
        <taxon>Clostridiaceae</taxon>
        <taxon>Clostridium</taxon>
    </lineage>
</organism>
<reference evidence="1 2" key="1">
    <citation type="submission" date="2010-08" db="EMBL/GenBank/DDBJ databases">
        <title>Complete sequence of Clostridium cellulovorans 743B.</title>
        <authorList>
            <consortium name="US DOE Joint Genome Institute"/>
            <person name="Lucas S."/>
            <person name="Copeland A."/>
            <person name="Lapidus A."/>
            <person name="Cheng J.-F."/>
            <person name="Bruce D."/>
            <person name="Goodwin L."/>
            <person name="Pitluck S."/>
            <person name="Chertkov O."/>
            <person name="Detter J.C."/>
            <person name="Han C."/>
            <person name="Tapia R."/>
            <person name="Land M."/>
            <person name="Hauser L."/>
            <person name="Chang Y.-J."/>
            <person name="Jeffries C."/>
            <person name="Kyrpides N."/>
            <person name="Ivanova N."/>
            <person name="Mikhailova N."/>
            <person name="Hemme C.L."/>
            <person name="Woyke T."/>
        </authorList>
    </citation>
    <scope>NUCLEOTIDE SEQUENCE [LARGE SCALE GENOMIC DNA]</scope>
    <source>
        <strain evidence="2">ATCC 35296 / DSM 3052 / OCM 3 / 743B</strain>
    </source>
</reference>
<name>D9SW81_CLOC7</name>
<dbReference type="EMBL" id="CP002160">
    <property type="protein sequence ID" value="ADL51225.1"/>
    <property type="molecule type" value="Genomic_DNA"/>
</dbReference>
<dbReference type="KEGG" id="ccb:Clocel_1474"/>
<dbReference type="HOGENOM" id="CLU_2896053_0_0_9"/>
<protein>
    <submittedName>
        <fullName evidence="1">Uncharacterized protein</fullName>
    </submittedName>
</protein>
<evidence type="ECO:0000313" key="1">
    <source>
        <dbReference type="EMBL" id="ADL51225.1"/>
    </source>
</evidence>
<keyword evidence="2" id="KW-1185">Reference proteome</keyword>
<sequence>MEKLKVQFFFRFIPYEIESIEMKRELSNNLYLDIEGEARDYSHMAKGKMTLYVSYKLSLCLQ</sequence>